<dbReference type="PANTHER" id="PTHR10953:SF162">
    <property type="entry name" value="SUMO-ACTIVATING ENZYME SUBUNIT 1"/>
    <property type="match status" value="1"/>
</dbReference>
<feature type="chain" id="PRO_5042054708" description="Ubiquitin-like 1-activating enzyme E1A" evidence="8">
    <location>
        <begin position="20"/>
        <end position="676"/>
    </location>
</feature>
<dbReference type="Pfam" id="PF00899">
    <property type="entry name" value="ThiF"/>
    <property type="match status" value="1"/>
</dbReference>
<feature type="region of interest" description="Disordered" evidence="7">
    <location>
        <begin position="35"/>
        <end position="114"/>
    </location>
</feature>
<feature type="signal peptide" evidence="8">
    <location>
        <begin position="1"/>
        <end position="19"/>
    </location>
</feature>
<evidence type="ECO:0000313" key="10">
    <source>
        <dbReference type="EMBL" id="WFD34744.1"/>
    </source>
</evidence>
<dbReference type="InterPro" id="IPR000011">
    <property type="entry name" value="UBQ/SUMO-activ_enz_E1-like"/>
</dbReference>
<dbReference type="InterPro" id="IPR035985">
    <property type="entry name" value="Ubiquitin-activating_enz"/>
</dbReference>
<dbReference type="Proteomes" id="UP001219933">
    <property type="component" value="Chromosome 2"/>
</dbReference>
<gene>
    <name evidence="10" type="primary">AOS1</name>
    <name evidence="10" type="ORF">MCUN1_001588</name>
</gene>
<keyword evidence="4" id="KW-0833">Ubl conjugation pathway</keyword>
<evidence type="ECO:0000256" key="3">
    <source>
        <dbReference type="ARBA" id="ARBA00005673"/>
    </source>
</evidence>
<evidence type="ECO:0000256" key="8">
    <source>
        <dbReference type="SAM" id="SignalP"/>
    </source>
</evidence>
<proteinExistence type="inferred from homology"/>
<dbReference type="SUPFAM" id="SSF69572">
    <property type="entry name" value="Activating enzymes of the ubiquitin-like proteins"/>
    <property type="match status" value="1"/>
</dbReference>
<dbReference type="Gene3D" id="3.40.50.720">
    <property type="entry name" value="NAD(P)-binding Rossmann-like Domain"/>
    <property type="match status" value="1"/>
</dbReference>
<dbReference type="PANTHER" id="PTHR10953">
    <property type="entry name" value="UBIQUITIN-ACTIVATING ENZYME E1"/>
    <property type="match status" value="1"/>
</dbReference>
<name>A0AAF0EUD5_9BASI</name>
<feature type="domain" description="THIF-type NAD/FAD binding fold" evidence="9">
    <location>
        <begin position="354"/>
        <end position="648"/>
    </location>
</feature>
<feature type="region of interest" description="Disordered" evidence="7">
    <location>
        <begin position="319"/>
        <end position="344"/>
    </location>
</feature>
<evidence type="ECO:0000256" key="6">
    <source>
        <dbReference type="ARBA" id="ARBA00044354"/>
    </source>
</evidence>
<dbReference type="GO" id="GO:0019948">
    <property type="term" value="F:SUMO activating enzyme activity"/>
    <property type="evidence" value="ECO:0007669"/>
    <property type="project" value="TreeGrafter"/>
</dbReference>
<feature type="compositionally biased region" description="Low complexity" evidence="7">
    <location>
        <begin position="41"/>
        <end position="112"/>
    </location>
</feature>
<dbReference type="GO" id="GO:0004839">
    <property type="term" value="F:ubiquitin activating enzyme activity"/>
    <property type="evidence" value="ECO:0007669"/>
    <property type="project" value="UniProtKB-EC"/>
</dbReference>
<comment type="subcellular location">
    <subcellularLocation>
        <location evidence="1">Nucleus</location>
    </subcellularLocation>
</comment>
<dbReference type="AlphaFoldDB" id="A0AAF0EUD5"/>
<dbReference type="PRINTS" id="PR01849">
    <property type="entry name" value="UBIQUITINACT"/>
</dbReference>
<comment type="similarity">
    <text evidence="3">Belongs to the ubiquitin-activating E1 family.</text>
</comment>
<keyword evidence="11" id="KW-1185">Reference proteome</keyword>
<evidence type="ECO:0000313" key="11">
    <source>
        <dbReference type="Proteomes" id="UP001219933"/>
    </source>
</evidence>
<accession>A0AAF0EUD5</accession>
<keyword evidence="8" id="KW-0732">Signal</keyword>
<evidence type="ECO:0000256" key="1">
    <source>
        <dbReference type="ARBA" id="ARBA00004123"/>
    </source>
</evidence>
<reference evidence="10" key="1">
    <citation type="submission" date="2023-03" db="EMBL/GenBank/DDBJ databases">
        <title>Mating type loci evolution in Malassezia.</title>
        <authorList>
            <person name="Coelho M.A."/>
        </authorList>
    </citation>
    <scope>NUCLEOTIDE SEQUENCE</scope>
    <source>
        <strain evidence="10">CBS 11721</strain>
    </source>
</reference>
<protein>
    <recommendedName>
        <fullName evidence="6">Ubiquitin-like 1-activating enzyme E1A</fullName>
    </recommendedName>
</protein>
<dbReference type="EMBL" id="CP119878">
    <property type="protein sequence ID" value="WFD34744.1"/>
    <property type="molecule type" value="Genomic_DNA"/>
</dbReference>
<evidence type="ECO:0000259" key="9">
    <source>
        <dbReference type="Pfam" id="PF00899"/>
    </source>
</evidence>
<keyword evidence="5" id="KW-0539">Nucleus</keyword>
<dbReference type="InterPro" id="IPR045886">
    <property type="entry name" value="ThiF/MoeB/HesA"/>
</dbReference>
<dbReference type="GO" id="GO:0016925">
    <property type="term" value="P:protein sumoylation"/>
    <property type="evidence" value="ECO:0007669"/>
    <property type="project" value="TreeGrafter"/>
</dbReference>
<dbReference type="GO" id="GO:0031510">
    <property type="term" value="C:SUMO activating enzyme complex"/>
    <property type="evidence" value="ECO:0007669"/>
    <property type="project" value="TreeGrafter"/>
</dbReference>
<evidence type="ECO:0000256" key="2">
    <source>
        <dbReference type="ARBA" id="ARBA00004718"/>
    </source>
</evidence>
<evidence type="ECO:0000256" key="5">
    <source>
        <dbReference type="ARBA" id="ARBA00023242"/>
    </source>
</evidence>
<comment type="pathway">
    <text evidence="2">Protein modification; protein sumoylation.</text>
</comment>
<evidence type="ECO:0000256" key="4">
    <source>
        <dbReference type="ARBA" id="ARBA00022786"/>
    </source>
</evidence>
<evidence type="ECO:0000256" key="7">
    <source>
        <dbReference type="SAM" id="MobiDB-lite"/>
    </source>
</evidence>
<sequence length="676" mass="71225">MKVRLFLVAVLASLLLASAQIVERDDAAPVSLVLGGGTTSGGEPSTTSAPASTSESATPSATDAPVSSSDVTITSTSKTSPTSAAASGSGSAGSSSGSPTSSASSSTPDAPSVVIPEGLVTTTPYNVNAAPSSIPSSNATVRSNITDTTTATATAVWNRTLPSIINQNYRGSQLSAEQLPVFYVNMANASFPETDLSSLCQQQIHFCATAGCEDGDDEIDQNICDEKNGMAVMCTCKKSRSRLAQYQWPVQMSDCLMRVQHCRDACNNARETPFRLREQCTQACADHIGSSCGKSVQYGVNYAVSKPGEVPNYKLVDQSGPQSAGVRLDPLTSSDMGSDTRATEGVTEDEAALYDRQIRLWGLEAQNRMRSAHVVVVNLTGTATEIVKNIVLAGIGRLTIIDDNNVVGQDLGAGFFFRDADVGASRTAETPLARIQELNPLVKVSRASRDALGDLDASVVIASGTRAELIALNATCREHNIMFYATDAIGTGGYMFSDLGSYDYVVERKSAPGKDTTTVTRMHQDFVPLAESLAASLPGNTRWSPGVWGVWALWEVLSAGAKPEIDLDAYTQALDEKVTQLLAEKHVEERFVFGRRTVERQPFIAELAGATLSTARGEPTGSFSPVAAVLGGLVAQDVLNALGHREEPMVNWCILDAARGTALIHAVGTPAASPAP</sequence>
<dbReference type="InterPro" id="IPR000594">
    <property type="entry name" value="ThiF_NAD_FAD-bd"/>
</dbReference>
<dbReference type="GO" id="GO:0005737">
    <property type="term" value="C:cytoplasm"/>
    <property type="evidence" value="ECO:0007669"/>
    <property type="project" value="TreeGrafter"/>
</dbReference>
<keyword evidence="10" id="KW-0436">Ligase</keyword>
<organism evidence="10 11">
    <name type="scientific">Malassezia cuniculi</name>
    <dbReference type="NCBI Taxonomy" id="948313"/>
    <lineage>
        <taxon>Eukaryota</taxon>
        <taxon>Fungi</taxon>
        <taxon>Dikarya</taxon>
        <taxon>Basidiomycota</taxon>
        <taxon>Ustilaginomycotina</taxon>
        <taxon>Malasseziomycetes</taxon>
        <taxon>Malasseziales</taxon>
        <taxon>Malasseziaceae</taxon>
        <taxon>Malassezia</taxon>
    </lineage>
</organism>